<evidence type="ECO:0000256" key="1">
    <source>
        <dbReference type="SAM" id="Coils"/>
    </source>
</evidence>
<proteinExistence type="predicted"/>
<protein>
    <submittedName>
        <fullName evidence="2">Uncharacterized protein</fullName>
    </submittedName>
</protein>
<evidence type="ECO:0000313" key="3">
    <source>
        <dbReference type="Proteomes" id="UP000640274"/>
    </source>
</evidence>
<feature type="coiled-coil region" evidence="1">
    <location>
        <begin position="62"/>
        <end position="89"/>
    </location>
</feature>
<sequence>MVQVGDWVRIVGAMSDSKYLYGYENGEEYEVKSVIGVVEPCIWPDGTTDSAIPLSMHEYEIISKEDETLKSLTEQLTEAREKVIKLEAQIKADAIGKIAITTAGGYYEDIDEGVFVRITQWMDEEGVGYPVEAELLDGSDYDTFRPDEIRFIDEDEARRILSEKNEQIIAQAFGDRP</sequence>
<dbReference type="AlphaFoldDB" id="A0A934MRE7"/>
<dbReference type="EMBL" id="JAELUP010000117">
    <property type="protein sequence ID" value="MBJ6364181.1"/>
    <property type="molecule type" value="Genomic_DNA"/>
</dbReference>
<organism evidence="2 3">
    <name type="scientific">Paenibacillus roseus</name>
    <dbReference type="NCBI Taxonomy" id="2798579"/>
    <lineage>
        <taxon>Bacteria</taxon>
        <taxon>Bacillati</taxon>
        <taxon>Bacillota</taxon>
        <taxon>Bacilli</taxon>
        <taxon>Bacillales</taxon>
        <taxon>Paenibacillaceae</taxon>
        <taxon>Paenibacillus</taxon>
    </lineage>
</organism>
<keyword evidence="3" id="KW-1185">Reference proteome</keyword>
<comment type="caution">
    <text evidence="2">The sequence shown here is derived from an EMBL/GenBank/DDBJ whole genome shotgun (WGS) entry which is preliminary data.</text>
</comment>
<name>A0A934MRE7_9BACL</name>
<accession>A0A934MRE7</accession>
<dbReference type="Proteomes" id="UP000640274">
    <property type="component" value="Unassembled WGS sequence"/>
</dbReference>
<keyword evidence="1" id="KW-0175">Coiled coil</keyword>
<evidence type="ECO:0000313" key="2">
    <source>
        <dbReference type="EMBL" id="MBJ6364181.1"/>
    </source>
</evidence>
<reference evidence="2" key="1">
    <citation type="submission" date="2020-12" db="EMBL/GenBank/DDBJ databases">
        <authorList>
            <person name="Huq M.A."/>
        </authorList>
    </citation>
    <scope>NUCLEOTIDE SEQUENCE</scope>
    <source>
        <strain evidence="2">MAHUQ-46</strain>
    </source>
</reference>
<gene>
    <name evidence="2" type="ORF">JFN88_23475</name>
</gene>
<dbReference type="RefSeq" id="WP_199021781.1">
    <property type="nucleotide sequence ID" value="NZ_JAELUP010000117.1"/>
</dbReference>